<reference evidence="11 12" key="1">
    <citation type="submission" date="2020-10" db="EMBL/GenBank/DDBJ databases">
        <title>The Coptis chinensis genome and diversification of protoberbering-type alkaloids.</title>
        <authorList>
            <person name="Wang B."/>
            <person name="Shu S."/>
            <person name="Song C."/>
            <person name="Liu Y."/>
        </authorList>
    </citation>
    <scope>NUCLEOTIDE SEQUENCE [LARGE SCALE GENOMIC DNA]</scope>
    <source>
        <strain evidence="11">HL-2020</strain>
        <tissue evidence="11">Leaf</tissue>
    </source>
</reference>
<evidence type="ECO:0000313" key="12">
    <source>
        <dbReference type="Proteomes" id="UP000631114"/>
    </source>
</evidence>
<accession>A0A835GX68</accession>
<evidence type="ECO:0000256" key="2">
    <source>
        <dbReference type="ARBA" id="ARBA00004286"/>
    </source>
</evidence>
<evidence type="ECO:0000313" key="11">
    <source>
        <dbReference type="EMBL" id="KAF9588150.1"/>
    </source>
</evidence>
<dbReference type="InterPro" id="IPR009072">
    <property type="entry name" value="Histone-fold"/>
</dbReference>
<feature type="region of interest" description="Disordered" evidence="9">
    <location>
        <begin position="267"/>
        <end position="394"/>
    </location>
</feature>
<evidence type="ECO:0000256" key="4">
    <source>
        <dbReference type="ARBA" id="ARBA00022454"/>
    </source>
</evidence>
<keyword evidence="5" id="KW-0597">Phosphoprotein</keyword>
<evidence type="ECO:0000256" key="6">
    <source>
        <dbReference type="ARBA" id="ARBA00023125"/>
    </source>
</evidence>
<dbReference type="SUPFAM" id="SSF47113">
    <property type="entry name" value="Histone-fold"/>
    <property type="match status" value="1"/>
</dbReference>
<dbReference type="PANTHER" id="PTHR11426">
    <property type="entry name" value="HISTONE H3"/>
    <property type="match status" value="1"/>
</dbReference>
<evidence type="ECO:0000256" key="9">
    <source>
        <dbReference type="SAM" id="MobiDB-lite"/>
    </source>
</evidence>
<dbReference type="FunFam" id="1.10.20.10:FF:000044">
    <property type="entry name" value="Histone H3.3"/>
    <property type="match status" value="1"/>
</dbReference>
<feature type="compositionally biased region" description="Polar residues" evidence="9">
    <location>
        <begin position="270"/>
        <end position="297"/>
    </location>
</feature>
<dbReference type="Proteomes" id="UP000631114">
    <property type="component" value="Unassembled WGS sequence"/>
</dbReference>
<gene>
    <name evidence="11" type="ORF">IFM89_007839</name>
</gene>
<dbReference type="Gene3D" id="1.10.20.10">
    <property type="entry name" value="Histone, subunit A"/>
    <property type="match status" value="1"/>
</dbReference>
<dbReference type="InterPro" id="IPR007125">
    <property type="entry name" value="H2A/H2B/H3"/>
</dbReference>
<dbReference type="PRINTS" id="PR00622">
    <property type="entry name" value="HISTONEH3"/>
</dbReference>
<evidence type="ECO:0000256" key="1">
    <source>
        <dbReference type="ARBA" id="ARBA00004123"/>
    </source>
</evidence>
<dbReference type="SMART" id="SM00428">
    <property type="entry name" value="H3"/>
    <property type="match status" value="1"/>
</dbReference>
<evidence type="ECO:0000259" key="10">
    <source>
        <dbReference type="Pfam" id="PF00125"/>
    </source>
</evidence>
<organism evidence="11 12">
    <name type="scientific">Coptis chinensis</name>
    <dbReference type="NCBI Taxonomy" id="261450"/>
    <lineage>
        <taxon>Eukaryota</taxon>
        <taxon>Viridiplantae</taxon>
        <taxon>Streptophyta</taxon>
        <taxon>Embryophyta</taxon>
        <taxon>Tracheophyta</taxon>
        <taxon>Spermatophyta</taxon>
        <taxon>Magnoliopsida</taxon>
        <taxon>Ranunculales</taxon>
        <taxon>Ranunculaceae</taxon>
        <taxon>Coptidoideae</taxon>
        <taxon>Coptis</taxon>
    </lineage>
</organism>
<protein>
    <recommendedName>
        <fullName evidence="10">Core Histone H2A/H2B/H3 domain-containing protein</fullName>
    </recommendedName>
</protein>
<dbReference type="GO" id="GO:0046982">
    <property type="term" value="F:protein heterodimerization activity"/>
    <property type="evidence" value="ECO:0007669"/>
    <property type="project" value="InterPro"/>
</dbReference>
<evidence type="ECO:0000256" key="8">
    <source>
        <dbReference type="ARBA" id="ARBA00023269"/>
    </source>
</evidence>
<keyword evidence="7" id="KW-0539">Nucleus</keyword>
<proteinExistence type="inferred from homology"/>
<dbReference type="PROSITE" id="PS00322">
    <property type="entry name" value="HISTONE_H3_1"/>
    <property type="match status" value="1"/>
</dbReference>
<keyword evidence="12" id="KW-1185">Reference proteome</keyword>
<dbReference type="EMBL" id="JADFTS010000009">
    <property type="protein sequence ID" value="KAF9588150.1"/>
    <property type="molecule type" value="Genomic_DNA"/>
</dbReference>
<feature type="region of interest" description="Disordered" evidence="9">
    <location>
        <begin position="1"/>
        <end position="41"/>
    </location>
</feature>
<evidence type="ECO:0000256" key="5">
    <source>
        <dbReference type="ARBA" id="ARBA00022553"/>
    </source>
</evidence>
<dbReference type="GO" id="GO:0000786">
    <property type="term" value="C:nucleosome"/>
    <property type="evidence" value="ECO:0007669"/>
    <property type="project" value="UniProtKB-KW"/>
</dbReference>
<comment type="subcellular location">
    <subcellularLocation>
        <location evidence="2">Chromosome</location>
    </subcellularLocation>
    <subcellularLocation>
        <location evidence="1">Nucleus</location>
    </subcellularLocation>
</comment>
<dbReference type="GO" id="GO:0030527">
    <property type="term" value="F:structural constituent of chromatin"/>
    <property type="evidence" value="ECO:0007669"/>
    <property type="project" value="InterPro"/>
</dbReference>
<evidence type="ECO:0000256" key="3">
    <source>
        <dbReference type="ARBA" id="ARBA00010343"/>
    </source>
</evidence>
<dbReference type="AlphaFoldDB" id="A0A835GX68"/>
<keyword evidence="8" id="KW-0544">Nucleosome core</keyword>
<name>A0A835GX68_9MAGN</name>
<keyword evidence="6" id="KW-0238">DNA-binding</keyword>
<dbReference type="CDD" id="cd22911">
    <property type="entry name" value="HFD_H3"/>
    <property type="match status" value="1"/>
</dbReference>
<dbReference type="Pfam" id="PF00125">
    <property type="entry name" value="Histone"/>
    <property type="match status" value="1"/>
</dbReference>
<dbReference type="FunFam" id="1.10.20.10:FF:000078">
    <property type="entry name" value="Histone H3"/>
    <property type="match status" value="1"/>
</dbReference>
<dbReference type="GO" id="GO:0005634">
    <property type="term" value="C:nucleus"/>
    <property type="evidence" value="ECO:0007669"/>
    <property type="project" value="UniProtKB-SubCell"/>
</dbReference>
<dbReference type="PROSITE" id="PS00959">
    <property type="entry name" value="HISTONE_H3_2"/>
    <property type="match status" value="1"/>
</dbReference>
<feature type="domain" description="Core Histone H2A/H2B/H3" evidence="10">
    <location>
        <begin position="44"/>
        <end position="131"/>
    </location>
</feature>
<evidence type="ECO:0000256" key="7">
    <source>
        <dbReference type="ARBA" id="ARBA00023242"/>
    </source>
</evidence>
<dbReference type="GO" id="GO:0003677">
    <property type="term" value="F:DNA binding"/>
    <property type="evidence" value="ECO:0007669"/>
    <property type="project" value="UniProtKB-KW"/>
</dbReference>
<keyword evidence="4" id="KW-0158">Chromosome</keyword>
<feature type="compositionally biased region" description="Basic and acidic residues" evidence="9">
    <location>
        <begin position="320"/>
        <end position="342"/>
    </location>
</feature>
<comment type="caution">
    <text evidence="11">The sequence shown here is derived from an EMBL/GenBank/DDBJ whole genome shotgun (WGS) entry which is preliminary data.</text>
</comment>
<dbReference type="InterPro" id="IPR000164">
    <property type="entry name" value="Histone_H3/CENP-A"/>
</dbReference>
<sequence length="394" mass="43605">MARTKQTARKSTGGKAPRKQLATKAARKSAPATGGVKKPHRFRPGTVALREIRKYQKSTELLIRKLPFQRLVREIAQDFKTDLRFQSSAVAALQEAAEAYLVGLFEDTNLCAIHAKRVTIMPKDIQLARRIRGERHCKLVFGELVQHISSLGRNPFTFTVSWQTGMEQEISEFDNISVEMQDDEGINDKELEDTIDVDVGMENEFAQEEKVGDPEIGMVFDTAEGLFEYYTKYGSENGFPIKKRSSSGGDDGVVRWGLNNELKKGEGACASSQPTTCGSEQPTACETSGNVHTTTKDNGLIRSPQSVRGAGRPPFKRKTSKLEQAVKKLQEKKKKEGKREQVVKMNQGKKKGMSTIENTMNDLDLEKDPIGGSEVMESGETQESIALKDTIGGA</sequence>
<comment type="similarity">
    <text evidence="3">Belongs to the histone H3 family.</text>
</comment>